<accession>A0A3B0PQ46</accession>
<organism evidence="1 2">
    <name type="scientific">Chlamydia poikilotherma</name>
    <dbReference type="NCBI Taxonomy" id="1967783"/>
    <lineage>
        <taxon>Bacteria</taxon>
        <taxon>Pseudomonadati</taxon>
        <taxon>Chlamydiota</taxon>
        <taxon>Chlamydiia</taxon>
        <taxon>Chlamydiales</taxon>
        <taxon>Chlamydiaceae</taxon>
        <taxon>Chlamydia/Chlamydophila group</taxon>
        <taxon>Chlamydia</taxon>
    </lineage>
</organism>
<evidence type="ECO:0000313" key="2">
    <source>
        <dbReference type="Proteomes" id="UP000258476"/>
    </source>
</evidence>
<gene>
    <name evidence="1" type="ORF">C834K_0875</name>
</gene>
<dbReference type="Gene3D" id="1.20.1440.100">
    <property type="entry name" value="SG protein - dephosphorylation function"/>
    <property type="match status" value="1"/>
</dbReference>
<dbReference type="InterPro" id="IPR036412">
    <property type="entry name" value="HAD-like_sf"/>
</dbReference>
<keyword evidence="1" id="KW-0378">Hydrolase</keyword>
<proteinExistence type="predicted"/>
<dbReference type="Proteomes" id="UP000258476">
    <property type="component" value="Chromosome"/>
</dbReference>
<sequence>MRRSCIYAFDLDGTLLRGNSSIGFYKYALGRRLFSYKTLPSCCLFFLRFRFFFLDLPSFYSRIVSSLLTTVSFEELSSMAMEFAHTLGEKNFYYPALEKFHEALEDSSGEVMIFSSSPDFIVRPIAERLGANMCYASGFQEFSRGQMLANQCLTGDNKAKILSHLKKIGRARSHTFSDHILDLPFLLLGEEKTVVRPKGRLRKMARKYYWNII</sequence>
<dbReference type="EMBL" id="LS992154">
    <property type="protein sequence ID" value="SYX09313.1"/>
    <property type="molecule type" value="Genomic_DNA"/>
</dbReference>
<dbReference type="SUPFAM" id="SSF56784">
    <property type="entry name" value="HAD-like"/>
    <property type="match status" value="1"/>
</dbReference>
<name>A0A3B0PQ46_9CHLA</name>
<dbReference type="AlphaFoldDB" id="A0A3B0PQ46"/>
<dbReference type="OrthoDB" id="21078at2"/>
<protein>
    <submittedName>
        <fullName evidence="1">HAD hydrolase, family IB,haloacid dehalogenase-like hydrolase</fullName>
    </submittedName>
</protein>
<dbReference type="InterPro" id="IPR023214">
    <property type="entry name" value="HAD_sf"/>
</dbReference>
<dbReference type="KEGG" id="chla:C834K_0875"/>
<dbReference type="Gene3D" id="3.40.50.1000">
    <property type="entry name" value="HAD superfamily/HAD-like"/>
    <property type="match status" value="1"/>
</dbReference>
<dbReference type="RefSeq" id="WP_117274596.1">
    <property type="nucleotide sequence ID" value="NZ_LS992154.1"/>
</dbReference>
<reference evidence="2" key="1">
    <citation type="submission" date="2017-11" db="EMBL/GenBank/DDBJ databases">
        <authorList>
            <person name="Seth-Smith MB H."/>
        </authorList>
    </citation>
    <scope>NUCLEOTIDE SEQUENCE [LARGE SCALE GENOMIC DNA]</scope>
</reference>
<evidence type="ECO:0000313" key="1">
    <source>
        <dbReference type="EMBL" id="SYX09313.1"/>
    </source>
</evidence>
<keyword evidence="2" id="KW-1185">Reference proteome</keyword>
<dbReference type="GO" id="GO:0016787">
    <property type="term" value="F:hydrolase activity"/>
    <property type="evidence" value="ECO:0007669"/>
    <property type="project" value="UniProtKB-KW"/>
</dbReference>
<dbReference type="Pfam" id="PF12710">
    <property type="entry name" value="HAD"/>
    <property type="match status" value="1"/>
</dbReference>